<evidence type="ECO:0000313" key="3">
    <source>
        <dbReference type="EMBL" id="SDI27778.1"/>
    </source>
</evidence>
<evidence type="ECO:0000256" key="1">
    <source>
        <dbReference type="SAM" id="SignalP"/>
    </source>
</evidence>
<dbReference type="RefSeq" id="WP_091259615.1">
    <property type="nucleotide sequence ID" value="NZ_FNDB01000035.1"/>
</dbReference>
<accession>A0A1G8J946</accession>
<dbReference type="InterPro" id="IPR050491">
    <property type="entry name" value="AmpC-like"/>
</dbReference>
<dbReference type="Gene3D" id="3.40.710.10">
    <property type="entry name" value="DD-peptidase/beta-lactamase superfamily"/>
    <property type="match status" value="1"/>
</dbReference>
<dbReference type="PANTHER" id="PTHR46825">
    <property type="entry name" value="D-ALANYL-D-ALANINE-CARBOXYPEPTIDASE/ENDOPEPTIDASE AMPH"/>
    <property type="match status" value="1"/>
</dbReference>
<dbReference type="InterPro" id="IPR001466">
    <property type="entry name" value="Beta-lactam-related"/>
</dbReference>
<dbReference type="PANTHER" id="PTHR46825:SF7">
    <property type="entry name" value="D-ALANYL-D-ALANINE CARBOXYPEPTIDASE"/>
    <property type="match status" value="1"/>
</dbReference>
<gene>
    <name evidence="3" type="ORF">SAMN04488062_1355</name>
</gene>
<keyword evidence="4" id="KW-1185">Reference proteome</keyword>
<dbReference type="InterPro" id="IPR012338">
    <property type="entry name" value="Beta-lactam/transpept-like"/>
</dbReference>
<name>A0A1G8J946_9FLAO</name>
<sequence>MTKKIVITLFLALIAGSSYSQKMNVAKLDSLFQILKAKDKFMGSIAISQNGTLLYSKSIGMDDIESNKKASNLSKYRVGSISKMFTSALVFMAIEEKKLMLNQTIETFFPTIENANKITVGNLLNHRSGIYNFTSAPEYMTYNTQPKTEKEMVEIIIKGKSIFEPNSKADYSNSNYVLLSYILEKTYKKPFKTILNDKIVKPLGLKNTYNGGKINILNNETNSYSFSEKWIKEPETDMSIPMGAGAVVSNPQDLTFFIEKLFAKAIISESSLKQMTALQDNYGMGIFQYPFYEKKSFGHTGGIDEFRSSLAYFPEDKLAVALTSNGRTYDNNDVLIAALSAYNNKPFTIPTFETIAIKSEDLDPYLGEYSDAGFPMKITITKENTKLFAQATGQAAFPLEPTEKNNFEFKTAGIKLEFKPNEKQVILKQGGGKFTLTKK</sequence>
<evidence type="ECO:0000313" key="4">
    <source>
        <dbReference type="Proteomes" id="UP000199274"/>
    </source>
</evidence>
<proteinExistence type="predicted"/>
<evidence type="ECO:0000259" key="2">
    <source>
        <dbReference type="Pfam" id="PF00144"/>
    </source>
</evidence>
<reference evidence="4" key="1">
    <citation type="submission" date="2016-10" db="EMBL/GenBank/DDBJ databases">
        <authorList>
            <person name="Varghese N."/>
            <person name="Submissions S."/>
        </authorList>
    </citation>
    <scope>NUCLEOTIDE SEQUENCE [LARGE SCALE GENOMIC DNA]</scope>
    <source>
        <strain evidence="4">CGMCC 1.2747</strain>
    </source>
</reference>
<dbReference type="Pfam" id="PF00144">
    <property type="entry name" value="Beta-lactamase"/>
    <property type="match status" value="1"/>
</dbReference>
<feature type="domain" description="Beta-lactamase-related" evidence="2">
    <location>
        <begin position="44"/>
        <end position="329"/>
    </location>
</feature>
<protein>
    <submittedName>
        <fullName evidence="3">CubicO group peptidase, beta-lactamase class C family</fullName>
    </submittedName>
</protein>
<dbReference type="OrthoDB" id="9793489at2"/>
<dbReference type="AlphaFoldDB" id="A0A1G8J946"/>
<dbReference type="STRING" id="178355.SAMN04488062_1355"/>
<feature type="chain" id="PRO_5011701386" evidence="1">
    <location>
        <begin position="21"/>
        <end position="439"/>
    </location>
</feature>
<dbReference type="EMBL" id="FNDB01000035">
    <property type="protein sequence ID" value="SDI27778.1"/>
    <property type="molecule type" value="Genomic_DNA"/>
</dbReference>
<organism evidence="3 4">
    <name type="scientific">Flavobacterium omnivorum</name>
    <dbReference type="NCBI Taxonomy" id="178355"/>
    <lineage>
        <taxon>Bacteria</taxon>
        <taxon>Pseudomonadati</taxon>
        <taxon>Bacteroidota</taxon>
        <taxon>Flavobacteriia</taxon>
        <taxon>Flavobacteriales</taxon>
        <taxon>Flavobacteriaceae</taxon>
        <taxon>Flavobacterium</taxon>
    </lineage>
</organism>
<keyword evidence="1" id="KW-0732">Signal</keyword>
<dbReference type="SUPFAM" id="SSF56601">
    <property type="entry name" value="beta-lactamase/transpeptidase-like"/>
    <property type="match status" value="1"/>
</dbReference>
<feature type="signal peptide" evidence="1">
    <location>
        <begin position="1"/>
        <end position="20"/>
    </location>
</feature>
<dbReference type="Proteomes" id="UP000199274">
    <property type="component" value="Unassembled WGS sequence"/>
</dbReference>